<gene>
    <name evidence="2" type="ORF">DK847_09820</name>
</gene>
<dbReference type="Proteomes" id="UP000248795">
    <property type="component" value="Unassembled WGS sequence"/>
</dbReference>
<dbReference type="EMBL" id="QKVK01000004">
    <property type="protein sequence ID" value="PZF76762.1"/>
    <property type="molecule type" value="Genomic_DNA"/>
</dbReference>
<evidence type="ECO:0000313" key="3">
    <source>
        <dbReference type="Proteomes" id="UP000248795"/>
    </source>
</evidence>
<organism evidence="2 3">
    <name type="scientific">Aestuariivirga litoralis</name>
    <dbReference type="NCBI Taxonomy" id="2650924"/>
    <lineage>
        <taxon>Bacteria</taxon>
        <taxon>Pseudomonadati</taxon>
        <taxon>Pseudomonadota</taxon>
        <taxon>Alphaproteobacteria</taxon>
        <taxon>Hyphomicrobiales</taxon>
        <taxon>Aestuariivirgaceae</taxon>
        <taxon>Aestuariivirga</taxon>
    </lineage>
</organism>
<accession>A0A2W2ASY6</accession>
<evidence type="ECO:0000256" key="1">
    <source>
        <dbReference type="SAM" id="SignalP"/>
    </source>
</evidence>
<evidence type="ECO:0000313" key="2">
    <source>
        <dbReference type="EMBL" id="PZF76762.1"/>
    </source>
</evidence>
<protein>
    <submittedName>
        <fullName evidence="2">Uncharacterized protein</fullName>
    </submittedName>
</protein>
<feature type="chain" id="PRO_5015875950" evidence="1">
    <location>
        <begin position="23"/>
        <end position="188"/>
    </location>
</feature>
<reference evidence="3" key="1">
    <citation type="submission" date="2018-06" db="EMBL/GenBank/DDBJ databases">
        <title>Aestuariibacter litoralis strain KCTC 52945T.</title>
        <authorList>
            <person name="Li X."/>
            <person name="Salam N."/>
            <person name="Li J.-L."/>
            <person name="Chen Y.-M."/>
            <person name="Yang Z.-W."/>
            <person name="Zhang L.-Y."/>
            <person name="Han M.-X."/>
            <person name="Xiao M."/>
            <person name="Li W.-J."/>
        </authorList>
    </citation>
    <scope>NUCLEOTIDE SEQUENCE [LARGE SCALE GENOMIC DNA]</scope>
    <source>
        <strain evidence="3">KCTC 52945</strain>
    </source>
</reference>
<keyword evidence="3" id="KW-1185">Reference proteome</keyword>
<feature type="signal peptide" evidence="1">
    <location>
        <begin position="1"/>
        <end position="22"/>
    </location>
</feature>
<dbReference type="RefSeq" id="WP_111198212.1">
    <property type="nucleotide sequence ID" value="NZ_QKVK01000004.1"/>
</dbReference>
<dbReference type="AlphaFoldDB" id="A0A2W2ASY6"/>
<keyword evidence="1" id="KW-0732">Signal</keyword>
<proteinExistence type="predicted"/>
<comment type="caution">
    <text evidence="2">The sequence shown here is derived from an EMBL/GenBank/DDBJ whole genome shotgun (WGS) entry which is preliminary data.</text>
</comment>
<name>A0A2W2ASY6_9HYPH</name>
<sequence>MTKTHLLAATLALAAAALPASAATVRDWNWLNGTTWYVPTSGLPAYVYVPAQNRLIPVQDQTVYTITGYRNGYFWGRTAAKLGDNAISCKSLVGSVTPEGKIYLTFTDYPYADGSETTIGVGNMVMKARQWTMANQMSTGSSSAQVGHWAYMVQTRPGTASWYSLPGVNMAVPDFMQTCLDAAPNTPG</sequence>